<dbReference type="CDD" id="cd20341">
    <property type="entry name" value="BRcat_RBR_RNF14"/>
    <property type="match status" value="1"/>
</dbReference>
<evidence type="ECO:0000256" key="6">
    <source>
        <dbReference type="ARBA" id="ARBA00022737"/>
    </source>
</evidence>
<evidence type="ECO:0000256" key="4">
    <source>
        <dbReference type="ARBA" id="ARBA00022679"/>
    </source>
</evidence>
<dbReference type="InterPro" id="IPR044066">
    <property type="entry name" value="TRIAD_supradom"/>
</dbReference>
<dbReference type="OrthoDB" id="69641at2759"/>
<evidence type="ECO:0000256" key="1">
    <source>
        <dbReference type="ARBA" id="ARBA00001798"/>
    </source>
</evidence>
<dbReference type="InterPro" id="IPR001841">
    <property type="entry name" value="Znf_RING"/>
</dbReference>
<dbReference type="SMART" id="SM00647">
    <property type="entry name" value="IBR"/>
    <property type="match status" value="2"/>
</dbReference>
<evidence type="ECO:0000256" key="9">
    <source>
        <dbReference type="ARBA" id="ARBA00022833"/>
    </source>
</evidence>
<dbReference type="PANTHER" id="PTHR11685">
    <property type="entry name" value="RBR FAMILY RING FINGER AND IBR DOMAIN-CONTAINING"/>
    <property type="match status" value="1"/>
</dbReference>
<dbReference type="GO" id="GO:0061630">
    <property type="term" value="F:ubiquitin protein ligase activity"/>
    <property type="evidence" value="ECO:0007669"/>
    <property type="project" value="UniProtKB-EC"/>
</dbReference>
<reference evidence="11" key="1">
    <citation type="submission" date="2015-10" db="EMBL/GenBank/DDBJ databases">
        <title>EvidentialGene: Evidence-directed Construction of Complete mRNA Transcriptomes without Genomes.</title>
        <authorList>
            <person name="Gilbert D.G."/>
        </authorList>
    </citation>
    <scope>NUCLEOTIDE SEQUENCE</scope>
</reference>
<dbReference type="InterPro" id="IPR006575">
    <property type="entry name" value="RWD_dom"/>
</dbReference>
<dbReference type="Pfam" id="PF22191">
    <property type="entry name" value="IBR_1"/>
    <property type="match status" value="1"/>
</dbReference>
<dbReference type="Gene3D" id="3.10.110.10">
    <property type="entry name" value="Ubiquitin Conjugating Enzyme"/>
    <property type="match status" value="1"/>
</dbReference>
<evidence type="ECO:0000313" key="11">
    <source>
        <dbReference type="EMBL" id="JAN16132.1"/>
    </source>
</evidence>
<dbReference type="CDD" id="cd23820">
    <property type="entry name" value="RWD_RNF14"/>
    <property type="match status" value="1"/>
</dbReference>
<dbReference type="SUPFAM" id="SSF57850">
    <property type="entry name" value="RING/U-box"/>
    <property type="match status" value="3"/>
</dbReference>
<evidence type="ECO:0000256" key="2">
    <source>
        <dbReference type="ARBA" id="ARBA00004906"/>
    </source>
</evidence>
<dbReference type="GO" id="GO:0016567">
    <property type="term" value="P:protein ubiquitination"/>
    <property type="evidence" value="ECO:0007669"/>
    <property type="project" value="InterPro"/>
</dbReference>
<keyword evidence="6" id="KW-0677">Repeat</keyword>
<sequence>MEDSEAQNDEILALKSIFDDTQIHVNNSSHPTVGCIYVKPEVPATFDIQANKDGQLHKFRVQHLSPIELHFNYPVNYPSEKPPNFTLVCKWLRRDQLSKLCQKLDQKWEDDVKGQAVLFEWIQILQYEALEWLEIHGYLDLSWVYMTGQNSRLSCGPSDYQQLPTAIAGSRLVMKMDPRAVCDNQYEGDLLDVLCEYERIAEQLVFDKASHTCKVCFEHRLGVNCIQFPSCGHVYCKECMSSYFEVKITEGTVNGLICPEDKCTSQPSPGQIKELISPDAFERYDSLLLQSTIASMINIAYCPRPQCQYPVSYDPESNLVSCPYCNFHFCLMCKATYHGVAPCKMSSTEKMKLFETYTNGDDSTKVDMEKRYGKKQLISMINDIQAETWIGENSKPCPHCNAPIEKKDGCNKMSCPRCSSYFCWLCLTQLDPKCPYLHFSNASARCNLFEGLVQDDAVEVDWININGDTDDDFSEDEDFINML</sequence>
<keyword evidence="8" id="KW-0833">Ubl conjugation pathway</keyword>
<dbReference type="InterPro" id="IPR031128">
    <property type="entry name" value="RNF14_RING-HC_Zfn"/>
</dbReference>
<keyword evidence="5" id="KW-0479">Metal-binding</keyword>
<dbReference type="PROSITE" id="PS50908">
    <property type="entry name" value="RWD"/>
    <property type="match status" value="1"/>
</dbReference>
<keyword evidence="9" id="KW-0862">Zinc</keyword>
<dbReference type="PROSITE" id="PS50089">
    <property type="entry name" value="ZF_RING_2"/>
    <property type="match status" value="1"/>
</dbReference>
<name>A0A0P6ED82_9CRUS</name>
<dbReference type="InterPro" id="IPR017907">
    <property type="entry name" value="Znf_RING_CS"/>
</dbReference>
<dbReference type="EMBL" id="GDIQ01078605">
    <property type="protein sequence ID" value="JAN16132.1"/>
    <property type="molecule type" value="Transcribed_RNA"/>
</dbReference>
<dbReference type="RefSeq" id="XP_045029321.1">
    <property type="nucleotide sequence ID" value="XM_045173386.1"/>
</dbReference>
<dbReference type="InterPro" id="IPR047548">
    <property type="entry name" value="Rcat_RBR_RNF14"/>
</dbReference>
<dbReference type="FunFam" id="1.20.120.1750:FF:000038">
    <property type="entry name" value="RBR-type E3 ubiquitin transferase"/>
    <property type="match status" value="1"/>
</dbReference>
<keyword evidence="4" id="KW-0808">Transferase</keyword>
<dbReference type="EC" id="2.3.2.31" evidence="3"/>
<dbReference type="InterPro" id="IPR016135">
    <property type="entry name" value="UBQ-conjugating_enzyme/RWD"/>
</dbReference>
<protein>
    <recommendedName>
        <fullName evidence="3">RBR-type E3 ubiquitin transferase</fullName>
        <ecNumber evidence="3">2.3.2.31</ecNumber>
    </recommendedName>
</protein>
<dbReference type="GeneID" id="116922317"/>
<dbReference type="Gene3D" id="1.20.120.1750">
    <property type="match status" value="1"/>
</dbReference>
<comment type="pathway">
    <text evidence="2">Protein modification; protein ubiquitination.</text>
</comment>
<dbReference type="InterPro" id="IPR002867">
    <property type="entry name" value="IBR_dom"/>
</dbReference>
<keyword evidence="7" id="KW-0863">Zinc-finger</keyword>
<dbReference type="AlphaFoldDB" id="A0A0P6ED82"/>
<dbReference type="InterPro" id="IPR031127">
    <property type="entry name" value="E3_UB_ligase_RBR"/>
</dbReference>
<proteinExistence type="inferred from homology"/>
<dbReference type="RefSeq" id="XP_032784594.1">
    <property type="nucleotide sequence ID" value="XM_032928703.2"/>
</dbReference>
<evidence type="ECO:0000256" key="10">
    <source>
        <dbReference type="ARBA" id="ARBA00044508"/>
    </source>
</evidence>
<dbReference type="Gene3D" id="2.20.25.20">
    <property type="match status" value="1"/>
</dbReference>
<dbReference type="CDD" id="cd16628">
    <property type="entry name" value="RING-HC_RBR_RNF14"/>
    <property type="match status" value="1"/>
</dbReference>
<evidence type="ECO:0000256" key="7">
    <source>
        <dbReference type="ARBA" id="ARBA00022771"/>
    </source>
</evidence>
<comment type="catalytic activity">
    <reaction evidence="1">
        <text>[E2 ubiquitin-conjugating enzyme]-S-ubiquitinyl-L-cysteine + [acceptor protein]-L-lysine = [E2 ubiquitin-conjugating enzyme]-L-cysteine + [acceptor protein]-N(6)-ubiquitinyl-L-lysine.</text>
        <dbReference type="EC" id="2.3.2.31"/>
    </reaction>
</comment>
<dbReference type="Gene3D" id="3.30.40.10">
    <property type="entry name" value="Zinc/RING finger domain, C3HC4 (zinc finger)"/>
    <property type="match status" value="1"/>
</dbReference>
<dbReference type="PROSITE" id="PS51873">
    <property type="entry name" value="TRIAD"/>
    <property type="match status" value="1"/>
</dbReference>
<accession>A0A0P6ED82</accession>
<dbReference type="FunFam" id="3.30.40.10:FF:000358">
    <property type="entry name" value="RBR-type E3 ubiquitin transferase"/>
    <property type="match status" value="1"/>
</dbReference>
<evidence type="ECO:0000256" key="5">
    <source>
        <dbReference type="ARBA" id="ARBA00022723"/>
    </source>
</evidence>
<dbReference type="InterPro" id="IPR013083">
    <property type="entry name" value="Znf_RING/FYVE/PHD"/>
</dbReference>
<comment type="similarity">
    <text evidence="10">Belongs to the RBR family. RNF14 subfamily.</text>
</comment>
<dbReference type="PROSITE" id="PS00518">
    <property type="entry name" value="ZF_RING_1"/>
    <property type="match status" value="1"/>
</dbReference>
<evidence type="ECO:0000256" key="8">
    <source>
        <dbReference type="ARBA" id="ARBA00022786"/>
    </source>
</evidence>
<dbReference type="Pfam" id="PF05773">
    <property type="entry name" value="RWD"/>
    <property type="match status" value="1"/>
</dbReference>
<dbReference type="CDD" id="cd20354">
    <property type="entry name" value="Rcat_RBR_RNF14"/>
    <property type="match status" value="1"/>
</dbReference>
<dbReference type="SMART" id="SM00184">
    <property type="entry name" value="RING"/>
    <property type="match status" value="2"/>
</dbReference>
<dbReference type="SMART" id="SM00591">
    <property type="entry name" value="RWD"/>
    <property type="match status" value="1"/>
</dbReference>
<evidence type="ECO:0000256" key="3">
    <source>
        <dbReference type="ARBA" id="ARBA00012251"/>
    </source>
</evidence>
<dbReference type="GO" id="GO:0008270">
    <property type="term" value="F:zinc ion binding"/>
    <property type="evidence" value="ECO:0007669"/>
    <property type="project" value="UniProtKB-KW"/>
</dbReference>
<organism evidence="11">
    <name type="scientific">Daphnia magna</name>
    <dbReference type="NCBI Taxonomy" id="35525"/>
    <lineage>
        <taxon>Eukaryota</taxon>
        <taxon>Metazoa</taxon>
        <taxon>Ecdysozoa</taxon>
        <taxon>Arthropoda</taxon>
        <taxon>Crustacea</taxon>
        <taxon>Branchiopoda</taxon>
        <taxon>Diplostraca</taxon>
        <taxon>Cladocera</taxon>
        <taxon>Anomopoda</taxon>
        <taxon>Daphniidae</taxon>
        <taxon>Daphnia</taxon>
    </lineage>
</organism>
<dbReference type="Pfam" id="PF01485">
    <property type="entry name" value="IBR"/>
    <property type="match status" value="1"/>
</dbReference>
<dbReference type="KEGG" id="dmk:116922317"/>
<dbReference type="SUPFAM" id="SSF54495">
    <property type="entry name" value="UBC-like"/>
    <property type="match status" value="1"/>
</dbReference>